<accession>A0ABN8SZ92</accession>
<sequence length="116" mass="13351">MPLPPGEEEEKSSDQNSEPKLQFSYVECLIFAFHQLAKKNPEFLTDNTAAERLRDFRLRLQYFAQGCQVYIKQLKLSLQGKTGPALQEEENKIKVVALRTTSNINSLIKVYLYAHC</sequence>
<evidence type="ECO:0000313" key="2">
    <source>
        <dbReference type="EMBL" id="CAH3195806.1"/>
    </source>
</evidence>
<gene>
    <name evidence="2" type="ORF">PEVE_00031149</name>
</gene>
<reference evidence="2 3" key="1">
    <citation type="submission" date="2022-05" db="EMBL/GenBank/DDBJ databases">
        <authorList>
            <consortium name="Genoscope - CEA"/>
            <person name="William W."/>
        </authorList>
    </citation>
    <scope>NUCLEOTIDE SEQUENCE [LARGE SCALE GENOMIC DNA]</scope>
</reference>
<dbReference type="PANTHER" id="PTHR12758:SF19">
    <property type="entry name" value="APOPTOSIS INHIBITOR 5"/>
    <property type="match status" value="1"/>
</dbReference>
<name>A0ABN8SZ92_9CNID</name>
<dbReference type="Pfam" id="PF05918">
    <property type="entry name" value="API5"/>
    <property type="match status" value="1"/>
</dbReference>
<dbReference type="PANTHER" id="PTHR12758">
    <property type="entry name" value="APOPTOSIS INHIBITOR 5-RELATED"/>
    <property type="match status" value="1"/>
</dbReference>
<evidence type="ECO:0000313" key="3">
    <source>
        <dbReference type="Proteomes" id="UP001159427"/>
    </source>
</evidence>
<dbReference type="EMBL" id="CALNXI010004433">
    <property type="protein sequence ID" value="CAH3195806.1"/>
    <property type="molecule type" value="Genomic_DNA"/>
</dbReference>
<keyword evidence="1" id="KW-0053">Apoptosis</keyword>
<proteinExistence type="predicted"/>
<keyword evidence="3" id="KW-1185">Reference proteome</keyword>
<organism evidence="2 3">
    <name type="scientific">Porites evermanni</name>
    <dbReference type="NCBI Taxonomy" id="104178"/>
    <lineage>
        <taxon>Eukaryota</taxon>
        <taxon>Metazoa</taxon>
        <taxon>Cnidaria</taxon>
        <taxon>Anthozoa</taxon>
        <taxon>Hexacorallia</taxon>
        <taxon>Scleractinia</taxon>
        <taxon>Fungiina</taxon>
        <taxon>Poritidae</taxon>
        <taxon>Porites</taxon>
    </lineage>
</organism>
<protein>
    <submittedName>
        <fullName evidence="2">Uncharacterized protein</fullName>
    </submittedName>
</protein>
<evidence type="ECO:0000256" key="1">
    <source>
        <dbReference type="ARBA" id="ARBA00022703"/>
    </source>
</evidence>
<dbReference type="Proteomes" id="UP001159427">
    <property type="component" value="Unassembled WGS sequence"/>
</dbReference>
<comment type="caution">
    <text evidence="2">The sequence shown here is derived from an EMBL/GenBank/DDBJ whole genome shotgun (WGS) entry which is preliminary data.</text>
</comment>
<dbReference type="InterPro" id="IPR008383">
    <property type="entry name" value="API5"/>
</dbReference>